<protein>
    <recommendedName>
        <fullName evidence="3">Tc1-like transposase DDE domain-containing protein</fullName>
    </recommendedName>
</protein>
<feature type="non-terminal residue" evidence="1">
    <location>
        <position position="64"/>
    </location>
</feature>
<gene>
    <name evidence="1" type="ORF">EXIGLDRAFT_562064</name>
</gene>
<dbReference type="Proteomes" id="UP000077266">
    <property type="component" value="Unassembled WGS sequence"/>
</dbReference>
<name>A0A165LK31_EXIGL</name>
<dbReference type="EMBL" id="KV425924">
    <property type="protein sequence ID" value="KZV97957.1"/>
    <property type="molecule type" value="Genomic_DNA"/>
</dbReference>
<dbReference type="OrthoDB" id="2142724at2759"/>
<evidence type="ECO:0008006" key="3">
    <source>
        <dbReference type="Google" id="ProtNLM"/>
    </source>
</evidence>
<proteinExistence type="predicted"/>
<dbReference type="InParanoid" id="A0A165LK31"/>
<evidence type="ECO:0000313" key="1">
    <source>
        <dbReference type="EMBL" id="KZV97957.1"/>
    </source>
</evidence>
<evidence type="ECO:0000313" key="2">
    <source>
        <dbReference type="Proteomes" id="UP000077266"/>
    </source>
</evidence>
<keyword evidence="2" id="KW-1185">Reference proteome</keyword>
<sequence>RFSILPALSLDGVLHTAMVAGSFNGDTFLAFIDTLLARMNPWPAKNSVLVIDNCSIHHVDGVQE</sequence>
<dbReference type="AlphaFoldDB" id="A0A165LK31"/>
<feature type="non-terminal residue" evidence="1">
    <location>
        <position position="1"/>
    </location>
</feature>
<accession>A0A165LK31</accession>
<reference evidence="1 2" key="1">
    <citation type="journal article" date="2016" name="Mol. Biol. Evol.">
        <title>Comparative Genomics of Early-Diverging Mushroom-Forming Fungi Provides Insights into the Origins of Lignocellulose Decay Capabilities.</title>
        <authorList>
            <person name="Nagy L.G."/>
            <person name="Riley R."/>
            <person name="Tritt A."/>
            <person name="Adam C."/>
            <person name="Daum C."/>
            <person name="Floudas D."/>
            <person name="Sun H."/>
            <person name="Yadav J.S."/>
            <person name="Pangilinan J."/>
            <person name="Larsson K.H."/>
            <person name="Matsuura K."/>
            <person name="Barry K."/>
            <person name="Labutti K."/>
            <person name="Kuo R."/>
            <person name="Ohm R.A."/>
            <person name="Bhattacharya S.S."/>
            <person name="Shirouzu T."/>
            <person name="Yoshinaga Y."/>
            <person name="Martin F.M."/>
            <person name="Grigoriev I.V."/>
            <person name="Hibbett D.S."/>
        </authorList>
    </citation>
    <scope>NUCLEOTIDE SEQUENCE [LARGE SCALE GENOMIC DNA]</scope>
    <source>
        <strain evidence="1 2">HHB12029</strain>
    </source>
</reference>
<dbReference type="STRING" id="1314781.A0A165LK31"/>
<organism evidence="1 2">
    <name type="scientific">Exidia glandulosa HHB12029</name>
    <dbReference type="NCBI Taxonomy" id="1314781"/>
    <lineage>
        <taxon>Eukaryota</taxon>
        <taxon>Fungi</taxon>
        <taxon>Dikarya</taxon>
        <taxon>Basidiomycota</taxon>
        <taxon>Agaricomycotina</taxon>
        <taxon>Agaricomycetes</taxon>
        <taxon>Auriculariales</taxon>
        <taxon>Exidiaceae</taxon>
        <taxon>Exidia</taxon>
    </lineage>
</organism>